<reference evidence="1" key="1">
    <citation type="submission" date="2017-02" db="UniProtKB">
        <authorList>
            <consortium name="WormBaseParasite"/>
        </authorList>
    </citation>
    <scope>IDENTIFICATION</scope>
</reference>
<proteinExistence type="predicted"/>
<accession>A0A0R3TMY9</accession>
<sequence length="80" mass="8906">MALIVSVRFIARGYISPSLPSILLPSNWYQRSNSLPSSANSSLRSSDFVPLIFLNFKSRSFIKVSFGGFVESTWTQSVKS</sequence>
<protein>
    <submittedName>
        <fullName evidence="1">Secreted protein</fullName>
    </submittedName>
</protein>
<organism evidence="1">
    <name type="scientific">Rodentolepis nana</name>
    <name type="common">Dwarf tapeworm</name>
    <name type="synonym">Hymenolepis nana</name>
    <dbReference type="NCBI Taxonomy" id="102285"/>
    <lineage>
        <taxon>Eukaryota</taxon>
        <taxon>Metazoa</taxon>
        <taxon>Spiralia</taxon>
        <taxon>Lophotrochozoa</taxon>
        <taxon>Platyhelminthes</taxon>
        <taxon>Cestoda</taxon>
        <taxon>Eucestoda</taxon>
        <taxon>Cyclophyllidea</taxon>
        <taxon>Hymenolepididae</taxon>
        <taxon>Rodentolepis</taxon>
    </lineage>
</organism>
<evidence type="ECO:0000313" key="1">
    <source>
        <dbReference type="WBParaSite" id="HNAJ_0000871701-mRNA-1"/>
    </source>
</evidence>
<dbReference type="WBParaSite" id="HNAJ_0000871701-mRNA-1">
    <property type="protein sequence ID" value="HNAJ_0000871701-mRNA-1"/>
    <property type="gene ID" value="HNAJ_0000871701"/>
</dbReference>
<dbReference type="AlphaFoldDB" id="A0A0R3TMY9"/>
<name>A0A0R3TMY9_RODNA</name>